<evidence type="ECO:0000313" key="1">
    <source>
        <dbReference type="EMBL" id="TXB70281.1"/>
    </source>
</evidence>
<dbReference type="OrthoDB" id="1446899at2"/>
<gene>
    <name evidence="1" type="ORF">FRY97_00845</name>
</gene>
<comment type="caution">
    <text evidence="1">The sequence shown here is derived from an EMBL/GenBank/DDBJ whole genome shotgun (WGS) entry which is preliminary data.</text>
</comment>
<organism evidence="1 2">
    <name type="scientific">Phaeodactylibacter luteus</name>
    <dbReference type="NCBI Taxonomy" id="1564516"/>
    <lineage>
        <taxon>Bacteria</taxon>
        <taxon>Pseudomonadati</taxon>
        <taxon>Bacteroidota</taxon>
        <taxon>Saprospiria</taxon>
        <taxon>Saprospirales</taxon>
        <taxon>Haliscomenobacteraceae</taxon>
        <taxon>Phaeodactylibacter</taxon>
    </lineage>
</organism>
<reference evidence="1 2" key="1">
    <citation type="submission" date="2019-08" db="EMBL/GenBank/DDBJ databases">
        <title>Genome of Phaeodactylibacter luteus.</title>
        <authorList>
            <person name="Bowman J.P."/>
        </authorList>
    </citation>
    <scope>NUCLEOTIDE SEQUENCE [LARGE SCALE GENOMIC DNA]</scope>
    <source>
        <strain evidence="1 2">KCTC 42180</strain>
    </source>
</reference>
<name>A0A5C6S891_9BACT</name>
<sequence length="84" mass="9520">MDINKILKAQYLEVVDKQLKTGEPPETRTTLERLLEAGASKEKARLLIAQCVAVELNRVMKENTSFNTALFVQNLNRLPEPPQL</sequence>
<dbReference type="EMBL" id="VOOR01000001">
    <property type="protein sequence ID" value="TXB70281.1"/>
    <property type="molecule type" value="Genomic_DNA"/>
</dbReference>
<proteinExistence type="predicted"/>
<evidence type="ECO:0000313" key="2">
    <source>
        <dbReference type="Proteomes" id="UP000321580"/>
    </source>
</evidence>
<dbReference type="RefSeq" id="WP_147165513.1">
    <property type="nucleotide sequence ID" value="NZ_VOOR01000001.1"/>
</dbReference>
<dbReference type="Proteomes" id="UP000321580">
    <property type="component" value="Unassembled WGS sequence"/>
</dbReference>
<keyword evidence="2" id="KW-1185">Reference proteome</keyword>
<dbReference type="AlphaFoldDB" id="A0A5C6S891"/>
<protein>
    <submittedName>
        <fullName evidence="1">Uncharacterized protein</fullName>
    </submittedName>
</protein>
<accession>A0A5C6S891</accession>